<organism evidence="3 4">
    <name type="scientific">Rubidibacter lacunae KORDI 51-2</name>
    <dbReference type="NCBI Taxonomy" id="582515"/>
    <lineage>
        <taxon>Bacteria</taxon>
        <taxon>Bacillati</taxon>
        <taxon>Cyanobacteriota</taxon>
        <taxon>Cyanophyceae</taxon>
        <taxon>Oscillatoriophycideae</taxon>
        <taxon>Chroococcales</taxon>
        <taxon>Aphanothecaceae</taxon>
        <taxon>Rubidibacter</taxon>
    </lineage>
</organism>
<gene>
    <name evidence="3" type="ORF">KR51_00011940</name>
</gene>
<dbReference type="InParanoid" id="U5DKB7"/>
<reference evidence="3 4" key="1">
    <citation type="submission" date="2013-05" db="EMBL/GenBank/DDBJ databases">
        <title>Draft genome sequence of Rubidibacter lacunae KORDI 51-2.</title>
        <authorList>
            <person name="Choi D.H."/>
            <person name="Noh J.H."/>
            <person name="Kwon K.-K."/>
            <person name="Lee J.-H."/>
            <person name="Ryu J.-Y."/>
        </authorList>
    </citation>
    <scope>NUCLEOTIDE SEQUENCE [LARGE SCALE GENOMIC DNA]</scope>
    <source>
        <strain evidence="3 4">KORDI 51-2</strain>
    </source>
</reference>
<dbReference type="PATRIC" id="fig|582515.4.peg.1336"/>
<dbReference type="RefSeq" id="WP_022605640.1">
    <property type="nucleotide sequence ID" value="NZ_ASSJ01000031.1"/>
</dbReference>
<dbReference type="Proteomes" id="UP000016960">
    <property type="component" value="Unassembled WGS sequence"/>
</dbReference>
<feature type="domain" description="DM13" evidence="2">
    <location>
        <begin position="49"/>
        <end position="154"/>
    </location>
</feature>
<dbReference type="eggNOG" id="COG1672">
    <property type="taxonomic scope" value="Bacteria"/>
</dbReference>
<keyword evidence="4" id="KW-1185">Reference proteome</keyword>
<feature type="signal peptide" evidence="1">
    <location>
        <begin position="1"/>
        <end position="21"/>
    </location>
</feature>
<name>U5DKB7_9CHRO</name>
<dbReference type="Pfam" id="PF10517">
    <property type="entry name" value="DM13"/>
    <property type="match status" value="1"/>
</dbReference>
<comment type="caution">
    <text evidence="3">The sequence shown here is derived from an EMBL/GenBank/DDBJ whole genome shotgun (WGS) entry which is preliminary data.</text>
</comment>
<sequence>MKRLVFGTLSLLMLASAYAPAISAGELSSVRHSETRVQLAQNTNLIASGTFVTTEQDHPTKGTARIVLENNRRVLVFDSGFTTAEGPDVQVVLYRGTSVPVNLEASRYVTLAALQSFEGTQRYVLPNDLDLDDFSAVAIWCRAFNVTFGYATLIE</sequence>
<dbReference type="InterPro" id="IPR019545">
    <property type="entry name" value="DM13_domain"/>
</dbReference>
<accession>U5DKB7</accession>
<feature type="chain" id="PRO_5004659246" evidence="1">
    <location>
        <begin position="22"/>
        <end position="155"/>
    </location>
</feature>
<protein>
    <submittedName>
        <fullName evidence="3">Electron transfer DM13</fullName>
    </submittedName>
</protein>
<keyword evidence="1" id="KW-0732">Signal</keyword>
<evidence type="ECO:0000313" key="4">
    <source>
        <dbReference type="Proteomes" id="UP000016960"/>
    </source>
</evidence>
<evidence type="ECO:0000256" key="1">
    <source>
        <dbReference type="SAM" id="SignalP"/>
    </source>
</evidence>
<evidence type="ECO:0000259" key="2">
    <source>
        <dbReference type="PROSITE" id="PS51549"/>
    </source>
</evidence>
<proteinExistence type="predicted"/>
<dbReference type="OrthoDB" id="463944at2"/>
<dbReference type="EMBL" id="ASSJ01000031">
    <property type="protein sequence ID" value="ERN42106.1"/>
    <property type="molecule type" value="Genomic_DNA"/>
</dbReference>
<dbReference type="PROSITE" id="PS51549">
    <property type="entry name" value="DM13"/>
    <property type="match status" value="1"/>
</dbReference>
<evidence type="ECO:0000313" key="3">
    <source>
        <dbReference type="EMBL" id="ERN42106.1"/>
    </source>
</evidence>
<dbReference type="AlphaFoldDB" id="U5DKB7"/>
<dbReference type="STRING" id="582515.KR51_00011940"/>